<feature type="compositionally biased region" description="Basic residues" evidence="1">
    <location>
        <begin position="30"/>
        <end position="53"/>
    </location>
</feature>
<comment type="caution">
    <text evidence="2">The sequence shown here is derived from an EMBL/GenBank/DDBJ whole genome shotgun (WGS) entry which is preliminary data.</text>
</comment>
<reference evidence="2" key="1">
    <citation type="journal article" date="2020" name="J Insects Food Feed">
        <title>The yellow mealworm (Tenebrio molitor) genome: a resource for the emerging insects as food and feed industry.</title>
        <authorList>
            <person name="Eriksson T."/>
            <person name="Andere A."/>
            <person name="Kelstrup H."/>
            <person name="Emery V."/>
            <person name="Picard C."/>
        </authorList>
    </citation>
    <scope>NUCLEOTIDE SEQUENCE</scope>
    <source>
        <strain evidence="2">Stoneville</strain>
        <tissue evidence="2">Whole head</tissue>
    </source>
</reference>
<keyword evidence="3" id="KW-1185">Reference proteome</keyword>
<name>A0A8J6H6T2_TENMO</name>
<proteinExistence type="predicted"/>
<evidence type="ECO:0000313" key="3">
    <source>
        <dbReference type="Proteomes" id="UP000719412"/>
    </source>
</evidence>
<organism evidence="2 3">
    <name type="scientific">Tenebrio molitor</name>
    <name type="common">Yellow mealworm beetle</name>
    <dbReference type="NCBI Taxonomy" id="7067"/>
    <lineage>
        <taxon>Eukaryota</taxon>
        <taxon>Metazoa</taxon>
        <taxon>Ecdysozoa</taxon>
        <taxon>Arthropoda</taxon>
        <taxon>Hexapoda</taxon>
        <taxon>Insecta</taxon>
        <taxon>Pterygota</taxon>
        <taxon>Neoptera</taxon>
        <taxon>Endopterygota</taxon>
        <taxon>Coleoptera</taxon>
        <taxon>Polyphaga</taxon>
        <taxon>Cucujiformia</taxon>
        <taxon>Tenebrionidae</taxon>
        <taxon>Tenebrio</taxon>
    </lineage>
</organism>
<reference evidence="2" key="2">
    <citation type="submission" date="2021-08" db="EMBL/GenBank/DDBJ databases">
        <authorList>
            <person name="Eriksson T."/>
        </authorList>
    </citation>
    <scope>NUCLEOTIDE SEQUENCE</scope>
    <source>
        <strain evidence="2">Stoneville</strain>
        <tissue evidence="2">Whole head</tissue>
    </source>
</reference>
<sequence>MKTKFSPVVSQRFLYYRRIEQHVVKSELKKVKRKGRKRQRKLERPTKKEKRIIKVSQGSVKACQGDKKKGTEQGKAEQEDKKRRKRRGEGKSKQQINIEEAKVKNCYNINKDQVLLEMEEWSGKEKVMKQKGKPGGKKETEKIFIGNNLTKQEREIQKKLRAIAKEEKREGEEEKWDI</sequence>
<dbReference type="Proteomes" id="UP000719412">
    <property type="component" value="Unassembled WGS sequence"/>
</dbReference>
<accession>A0A8J6H6T2</accession>
<gene>
    <name evidence="2" type="ORF">GEV33_013678</name>
</gene>
<feature type="region of interest" description="Disordered" evidence="1">
    <location>
        <begin position="27"/>
        <end position="97"/>
    </location>
</feature>
<evidence type="ECO:0000313" key="2">
    <source>
        <dbReference type="EMBL" id="KAH0809113.1"/>
    </source>
</evidence>
<dbReference type="AlphaFoldDB" id="A0A8J6H6T2"/>
<feature type="compositionally biased region" description="Basic and acidic residues" evidence="1">
    <location>
        <begin position="64"/>
        <end position="81"/>
    </location>
</feature>
<feature type="region of interest" description="Disordered" evidence="1">
    <location>
        <begin position="123"/>
        <end position="146"/>
    </location>
</feature>
<evidence type="ECO:0000256" key="1">
    <source>
        <dbReference type="SAM" id="MobiDB-lite"/>
    </source>
</evidence>
<dbReference type="EMBL" id="JABDTM020028331">
    <property type="protein sequence ID" value="KAH0809113.1"/>
    <property type="molecule type" value="Genomic_DNA"/>
</dbReference>
<protein>
    <submittedName>
        <fullName evidence="2">Uncharacterized protein</fullName>
    </submittedName>
</protein>